<sequence length="603" mass="66940">MNTSIDISHIRNFSIVAHIDHGKSTISDRILELTHTVDERDMESQLLDTMDIERERGITIKSNAVRVSYDADDGETYQFNLIDTPGHVDFTYEVSRSLAACEGAVLVVDATQGVEAQTVSNATLAMNANLDIVPAINKIDLPSAHPDEVKTEIEDDLAIPADDAVCVSGKTGEGIHDLLESIVFLISPPKGDANAPLKALILDSYFDEYRGVVATVRIFDGSIKKGDTLRMMQAKGDFLVDGVGVKRPAETPVDALTVGEVGYVVTGLKDPDAVRVGDTLTWASNPCPEPLPGYREAKPMVYTGLFPIDNKDYENLRDALDKLHVNDPSLVWEPETSVALGFGFRVGFLGLLHMEVVKERLEREFNLDLIATSPSVDYHVYKTDGEMIDVRSPQDLPEATRIERIEEPYLKAKIICPPEYTGAVMQLAIEHRGVTTDMIHLTSKSVEMRFDMPLAELILDFFDQLKSRTKGYASLDYEFNEYRPSELVKLDILLSGDEVDALSFIVHKDKAYGLARGLCDKLKEIIPRQLFEVPIQGAIGNKIIARSTVKARRKDVLAKCYGGDISRKRKLLEKQKEGKKRMKAIGSVEVPQEAFMAILKVDE</sequence>
<comment type="subcellular location">
    <subcellularLocation>
        <location evidence="12">Cell membrane</location>
        <topology evidence="12">Peripheral membrane protein</topology>
        <orientation evidence="12">Cytoplasmic side</orientation>
    </subcellularLocation>
</comment>
<organism evidence="14 15">
    <name type="scientific">Collinsella aerofaciens</name>
    <dbReference type="NCBI Taxonomy" id="74426"/>
    <lineage>
        <taxon>Bacteria</taxon>
        <taxon>Bacillati</taxon>
        <taxon>Actinomycetota</taxon>
        <taxon>Coriobacteriia</taxon>
        <taxon>Coriobacteriales</taxon>
        <taxon>Coriobacteriaceae</taxon>
        <taxon>Collinsella</taxon>
    </lineage>
</organism>
<dbReference type="Proteomes" id="UP000225608">
    <property type="component" value="Chromosome"/>
</dbReference>
<dbReference type="Pfam" id="PF06421">
    <property type="entry name" value="LepA_C"/>
    <property type="match status" value="1"/>
</dbReference>
<evidence type="ECO:0000256" key="9">
    <source>
        <dbReference type="ARBA" id="ARBA00057626"/>
    </source>
</evidence>
<dbReference type="NCBIfam" id="TIGR00231">
    <property type="entry name" value="small_GTP"/>
    <property type="match status" value="1"/>
</dbReference>
<evidence type="ECO:0000256" key="1">
    <source>
        <dbReference type="ARBA" id="ARBA00005454"/>
    </source>
</evidence>
<dbReference type="GO" id="GO:0003746">
    <property type="term" value="F:translation elongation factor activity"/>
    <property type="evidence" value="ECO:0007669"/>
    <property type="project" value="UniProtKB-UniRule"/>
</dbReference>
<dbReference type="SUPFAM" id="SSF52540">
    <property type="entry name" value="P-loop containing nucleoside triphosphate hydrolases"/>
    <property type="match status" value="1"/>
</dbReference>
<dbReference type="NCBIfam" id="TIGR01393">
    <property type="entry name" value="lepA"/>
    <property type="match status" value="1"/>
</dbReference>
<comment type="similarity">
    <text evidence="1 12">Belongs to the TRAFAC class translation factor GTPase superfamily. Classic translation factor GTPase family. LepA subfamily.</text>
</comment>
<dbReference type="CDD" id="cd16260">
    <property type="entry name" value="EF4_III"/>
    <property type="match status" value="1"/>
</dbReference>
<feature type="domain" description="Tr-type G" evidence="13">
    <location>
        <begin position="8"/>
        <end position="190"/>
    </location>
</feature>
<dbReference type="Gene3D" id="3.30.70.2570">
    <property type="entry name" value="Elongation factor 4, C-terminal domain"/>
    <property type="match status" value="1"/>
</dbReference>
<keyword evidence="4 12" id="KW-0378">Hydrolase</keyword>
<dbReference type="InterPro" id="IPR027417">
    <property type="entry name" value="P-loop_NTPase"/>
</dbReference>
<keyword evidence="7 12" id="KW-0472">Membrane</keyword>
<dbReference type="KEGG" id="caer:CSV91_03315"/>
<keyword evidence="14" id="KW-0251">Elongation factor</keyword>
<dbReference type="Pfam" id="PF03144">
    <property type="entry name" value="GTP_EFTU_D2"/>
    <property type="match status" value="1"/>
</dbReference>
<evidence type="ECO:0000256" key="2">
    <source>
        <dbReference type="ARBA" id="ARBA00022475"/>
    </source>
</evidence>
<dbReference type="SMART" id="SM00838">
    <property type="entry name" value="EFG_C"/>
    <property type="match status" value="1"/>
</dbReference>
<dbReference type="CDD" id="cd01890">
    <property type="entry name" value="LepA"/>
    <property type="match status" value="1"/>
</dbReference>
<dbReference type="AlphaFoldDB" id="A0A2D1TWF2"/>
<protein>
    <recommendedName>
        <fullName evidence="11 12">Elongation factor 4</fullName>
        <shortName evidence="12">EF-4</shortName>
        <ecNumber evidence="11 12">3.6.5.n1</ecNumber>
    </recommendedName>
    <alternativeName>
        <fullName evidence="12">Ribosomal back-translocase LepA</fullName>
    </alternativeName>
</protein>
<dbReference type="Gene3D" id="3.40.50.300">
    <property type="entry name" value="P-loop containing nucleotide triphosphate hydrolases"/>
    <property type="match status" value="1"/>
</dbReference>
<dbReference type="PRINTS" id="PR00315">
    <property type="entry name" value="ELONGATNFCT"/>
</dbReference>
<dbReference type="SUPFAM" id="SSF54980">
    <property type="entry name" value="EF-G C-terminal domain-like"/>
    <property type="match status" value="2"/>
</dbReference>
<comment type="catalytic activity">
    <reaction evidence="8 12">
        <text>GTP + H2O = GDP + phosphate + H(+)</text>
        <dbReference type="Rhea" id="RHEA:19669"/>
        <dbReference type="ChEBI" id="CHEBI:15377"/>
        <dbReference type="ChEBI" id="CHEBI:15378"/>
        <dbReference type="ChEBI" id="CHEBI:37565"/>
        <dbReference type="ChEBI" id="CHEBI:43474"/>
        <dbReference type="ChEBI" id="CHEBI:58189"/>
        <dbReference type="EC" id="3.6.5.n1"/>
    </reaction>
</comment>
<dbReference type="GO" id="GO:0045727">
    <property type="term" value="P:positive regulation of translation"/>
    <property type="evidence" value="ECO:0007669"/>
    <property type="project" value="UniProtKB-UniRule"/>
</dbReference>
<dbReference type="Gene3D" id="2.40.30.10">
    <property type="entry name" value="Translation factors"/>
    <property type="match status" value="1"/>
</dbReference>
<keyword evidence="2 12" id="KW-1003">Cell membrane</keyword>
<dbReference type="InterPro" id="IPR004161">
    <property type="entry name" value="EFTu-like_2"/>
</dbReference>
<evidence type="ECO:0000256" key="3">
    <source>
        <dbReference type="ARBA" id="ARBA00022741"/>
    </source>
</evidence>
<proteinExistence type="inferred from homology"/>
<accession>A0A2D1TWF2</accession>
<dbReference type="Gene3D" id="3.30.70.240">
    <property type="match status" value="1"/>
</dbReference>
<dbReference type="FunFam" id="3.30.70.870:FF:000004">
    <property type="entry name" value="Translation factor GUF1, mitochondrial"/>
    <property type="match status" value="1"/>
</dbReference>
<dbReference type="Gene3D" id="3.30.70.870">
    <property type="entry name" value="Elongation Factor G (Translational Gtpase), domain 3"/>
    <property type="match status" value="1"/>
</dbReference>
<dbReference type="EMBL" id="CP024160">
    <property type="protein sequence ID" value="ATP53646.1"/>
    <property type="molecule type" value="Genomic_DNA"/>
</dbReference>
<dbReference type="InterPro" id="IPR000640">
    <property type="entry name" value="EFG_V-like"/>
</dbReference>
<dbReference type="GO" id="GO:0005525">
    <property type="term" value="F:GTP binding"/>
    <property type="evidence" value="ECO:0007669"/>
    <property type="project" value="UniProtKB-UniRule"/>
</dbReference>
<name>A0A2D1TWF2_9ACTN</name>
<keyword evidence="5 12" id="KW-0648">Protein biosynthesis</keyword>
<dbReference type="GO" id="GO:0005886">
    <property type="term" value="C:plasma membrane"/>
    <property type="evidence" value="ECO:0007669"/>
    <property type="project" value="UniProtKB-SubCell"/>
</dbReference>
<dbReference type="EC" id="3.6.5.n1" evidence="11 12"/>
<reference evidence="14 15" key="1">
    <citation type="submission" date="2017-10" db="EMBL/GenBank/DDBJ databases">
        <title>Complete genome sequence of Collinsella aerofaciens isolated from the gut of a healthy adult Indian.</title>
        <authorList>
            <person name="Bag S."/>
            <person name="Ghosh T.S."/>
            <person name="Das B."/>
        </authorList>
    </citation>
    <scope>NUCLEOTIDE SEQUENCE [LARGE SCALE GENOMIC DNA]</scope>
    <source>
        <strain evidence="15">indica</strain>
    </source>
</reference>
<dbReference type="CDD" id="cd03699">
    <property type="entry name" value="EF4_II"/>
    <property type="match status" value="1"/>
</dbReference>
<dbReference type="InterPro" id="IPR005225">
    <property type="entry name" value="Small_GTP-bd"/>
</dbReference>
<dbReference type="InterPro" id="IPR038363">
    <property type="entry name" value="LepA_C_sf"/>
</dbReference>
<dbReference type="GO" id="GO:0043022">
    <property type="term" value="F:ribosome binding"/>
    <property type="evidence" value="ECO:0007669"/>
    <property type="project" value="UniProtKB-UniRule"/>
</dbReference>
<feature type="binding site" evidence="12">
    <location>
        <begin position="20"/>
        <end position="25"/>
    </location>
    <ligand>
        <name>GTP</name>
        <dbReference type="ChEBI" id="CHEBI:37565"/>
    </ligand>
</feature>
<evidence type="ECO:0000256" key="6">
    <source>
        <dbReference type="ARBA" id="ARBA00023134"/>
    </source>
</evidence>
<evidence type="ECO:0000256" key="12">
    <source>
        <dbReference type="HAMAP-Rule" id="MF_00071"/>
    </source>
</evidence>
<dbReference type="FunFam" id="3.30.70.2570:FF:000001">
    <property type="entry name" value="Translation factor GUF1, mitochondrial"/>
    <property type="match status" value="1"/>
</dbReference>
<evidence type="ECO:0000256" key="10">
    <source>
        <dbReference type="ARBA" id="ARBA00061052"/>
    </source>
</evidence>
<dbReference type="PANTHER" id="PTHR43512">
    <property type="entry name" value="TRANSLATION FACTOR GUF1-RELATED"/>
    <property type="match status" value="1"/>
</dbReference>
<dbReference type="InterPro" id="IPR000795">
    <property type="entry name" value="T_Tr_GTP-bd_dom"/>
</dbReference>
<dbReference type="InterPro" id="IPR035647">
    <property type="entry name" value="EFG_III/V"/>
</dbReference>
<evidence type="ECO:0000256" key="11">
    <source>
        <dbReference type="ARBA" id="ARBA00066744"/>
    </source>
</evidence>
<comment type="function">
    <text evidence="9 12">Required for accurate and efficient protein synthesis under certain stress conditions. May act as a fidelity factor of the translation reaction, by catalyzing a one-codon backward translocation of tRNAs on improperly translocated ribosomes. Back-translocation proceeds from a post-translocation (POST) complex to a pre-translocation (PRE) complex, thus giving elongation factor G a second chance to translocate the tRNAs correctly. Binds to ribosomes in a GTP-dependent manner.</text>
</comment>
<dbReference type="InterPro" id="IPR031157">
    <property type="entry name" value="G_TR_CS"/>
</dbReference>
<comment type="similarity">
    <text evidence="10">Belongs to the GTP-binding elongation factor family. LepA subfamily.</text>
</comment>
<keyword evidence="3 12" id="KW-0547">Nucleotide-binding</keyword>
<evidence type="ECO:0000256" key="7">
    <source>
        <dbReference type="ARBA" id="ARBA00023136"/>
    </source>
</evidence>
<dbReference type="Pfam" id="PF00679">
    <property type="entry name" value="EFG_C"/>
    <property type="match status" value="1"/>
</dbReference>
<dbReference type="PANTHER" id="PTHR43512:SF4">
    <property type="entry name" value="TRANSLATION FACTOR GUF1 HOMOLOG, CHLOROPLASTIC"/>
    <property type="match status" value="1"/>
</dbReference>
<dbReference type="RefSeq" id="WP_099431801.1">
    <property type="nucleotide sequence ID" value="NZ_CP024160.1"/>
</dbReference>
<evidence type="ECO:0000313" key="15">
    <source>
        <dbReference type="Proteomes" id="UP000225608"/>
    </source>
</evidence>
<dbReference type="GO" id="GO:0003924">
    <property type="term" value="F:GTPase activity"/>
    <property type="evidence" value="ECO:0007669"/>
    <property type="project" value="UniProtKB-UniRule"/>
</dbReference>
<evidence type="ECO:0000256" key="4">
    <source>
        <dbReference type="ARBA" id="ARBA00022801"/>
    </source>
</evidence>
<dbReference type="InterPro" id="IPR006297">
    <property type="entry name" value="EF-4"/>
</dbReference>
<feature type="binding site" evidence="12">
    <location>
        <begin position="137"/>
        <end position="140"/>
    </location>
    <ligand>
        <name>GTP</name>
        <dbReference type="ChEBI" id="CHEBI:37565"/>
    </ligand>
</feature>
<evidence type="ECO:0000256" key="5">
    <source>
        <dbReference type="ARBA" id="ARBA00022917"/>
    </source>
</evidence>
<dbReference type="InterPro" id="IPR035654">
    <property type="entry name" value="LepA_IV"/>
</dbReference>
<dbReference type="CDD" id="cd03709">
    <property type="entry name" value="lepA_C"/>
    <property type="match status" value="1"/>
</dbReference>
<dbReference type="FunFam" id="2.40.30.10:FF:000015">
    <property type="entry name" value="Translation factor GUF1, mitochondrial"/>
    <property type="match status" value="1"/>
</dbReference>
<gene>
    <name evidence="12" type="primary">lepA</name>
    <name evidence="14" type="ORF">CSV91_03315</name>
</gene>
<dbReference type="PROSITE" id="PS00301">
    <property type="entry name" value="G_TR_1"/>
    <property type="match status" value="1"/>
</dbReference>
<dbReference type="Pfam" id="PF00009">
    <property type="entry name" value="GTP_EFTU"/>
    <property type="match status" value="1"/>
</dbReference>
<dbReference type="HAMAP" id="MF_00071">
    <property type="entry name" value="LepA"/>
    <property type="match status" value="1"/>
</dbReference>
<evidence type="ECO:0000256" key="8">
    <source>
        <dbReference type="ARBA" id="ARBA00050293"/>
    </source>
</evidence>
<dbReference type="InterPro" id="IPR013842">
    <property type="entry name" value="LepA_CTD"/>
</dbReference>
<dbReference type="PROSITE" id="PS51722">
    <property type="entry name" value="G_TR_2"/>
    <property type="match status" value="1"/>
</dbReference>
<dbReference type="FunFam" id="3.30.70.240:FF:000007">
    <property type="entry name" value="Translation factor GUF1, mitochondrial"/>
    <property type="match status" value="1"/>
</dbReference>
<evidence type="ECO:0000259" key="13">
    <source>
        <dbReference type="PROSITE" id="PS51722"/>
    </source>
</evidence>
<dbReference type="FunFam" id="3.40.50.300:FF:000078">
    <property type="entry name" value="Elongation factor 4"/>
    <property type="match status" value="1"/>
</dbReference>
<keyword evidence="6 12" id="KW-0342">GTP-binding</keyword>
<evidence type="ECO:0000313" key="14">
    <source>
        <dbReference type="EMBL" id="ATP53646.1"/>
    </source>
</evidence>